<organism evidence="7 8">
    <name type="scientific">Enterobacter cloacae</name>
    <dbReference type="NCBI Taxonomy" id="550"/>
    <lineage>
        <taxon>Bacteria</taxon>
        <taxon>Pseudomonadati</taxon>
        <taxon>Pseudomonadota</taxon>
        <taxon>Gammaproteobacteria</taxon>
        <taxon>Enterobacterales</taxon>
        <taxon>Enterobacteriaceae</taxon>
        <taxon>Enterobacter</taxon>
        <taxon>Enterobacter cloacae complex</taxon>
    </lineage>
</organism>
<proteinExistence type="predicted"/>
<sequence>MRYSAAAGENVMDDLEQNLLFRYMGTHSPWWRLTADSNALHLAASESADIIQVVALDDEQAALIRQLTVITSSIAMTLPLYGVDVPVHLVGRKINKNEWAGTASAWNDTPSVARDLAQGLSFAEQVVSEANSVIVILDQNGNIQRFNRLSEEYTGLKEQEVIGQNVFKLFMSRSEAAASKRNITGFFRNGSSYEVERWIKTRKGQRLFLFRNKFVHSGSGKNEIFLICSGTDITEERRAQERLRVLANTDTITGLPNRNAIHELISDAITARGDTQVGVVYLDLDNFKKVNDAYGHMFGDQLLQAVALAILSCLDEGQTLARLGGDEFIVLATDTSQGALEAMASRILTRLRQPFRIGLIEVYTGCSLGIALAPQHGNDRESVIRNADTAMYTAKENGRGKFCVFSPEMNQRVFEYLWLDTNLRKALDNDQLLIHYQPKITWRGEVRSLEALVRWQSPERGLIPPMEFISYAEESGLIVPLGRWVMLDVVRQVAKWRDKGINLRVAVNVSARQLADQTIFSDLKQALKDLSFEYCPIDVELTESCLIENEELALSVIQQFSRLGAQIHLDDFGTGYSSLSQLARFPIDAIKLDQAFVRDIHKQSISQSLVRAIVAVAQALNLQVIAEGVESAKEDAFLTKNGVNERQGYLFAKPMPAAAFERWLKRYQARNVR</sequence>
<dbReference type="CDD" id="cd00130">
    <property type="entry name" value="PAS"/>
    <property type="match status" value="1"/>
</dbReference>
<dbReference type="CDD" id="cd01949">
    <property type="entry name" value="GGDEF"/>
    <property type="match status" value="1"/>
</dbReference>
<evidence type="ECO:0000256" key="1">
    <source>
        <dbReference type="ARBA" id="ARBA00012282"/>
    </source>
</evidence>
<dbReference type="NCBIfam" id="NF007474">
    <property type="entry name" value="PRK10060.1"/>
    <property type="match status" value="1"/>
</dbReference>
<dbReference type="AlphaFoldDB" id="A0ABD0BXF3"/>
<reference evidence="7" key="1">
    <citation type="submission" date="2021-11" db="EMBL/GenBank/DDBJ databases">
        <title>WGS analysis for carbapenemase-producing Enterobacterales outbreak in a University Hospital, Japan.</title>
        <authorList>
            <person name="Tukada M."/>
            <person name="Miyazaki T."/>
            <person name="Aoki K."/>
            <person name="Yoshizawa S."/>
            <person name="Ishii Y."/>
            <person name="Tateda K."/>
        </authorList>
    </citation>
    <scope>NUCLEOTIDE SEQUENCE</scope>
    <source>
        <strain evidence="7">TUM16652</strain>
    </source>
</reference>
<evidence type="ECO:0000256" key="3">
    <source>
        <dbReference type="ARBA" id="ARBA00034290"/>
    </source>
</evidence>
<dbReference type="InterPro" id="IPR001633">
    <property type="entry name" value="EAL_dom"/>
</dbReference>
<dbReference type="PANTHER" id="PTHR44757:SF11">
    <property type="entry name" value="CYCLIC DI-GMP PHOSPHODIESTERASE PDER"/>
    <property type="match status" value="1"/>
</dbReference>
<dbReference type="Gene3D" id="3.30.70.270">
    <property type="match status" value="1"/>
</dbReference>
<evidence type="ECO:0000256" key="2">
    <source>
        <dbReference type="ARBA" id="ARBA00022636"/>
    </source>
</evidence>
<evidence type="ECO:0000259" key="4">
    <source>
        <dbReference type="PROSITE" id="PS50112"/>
    </source>
</evidence>
<dbReference type="NCBIfam" id="TIGR00254">
    <property type="entry name" value="GGDEF"/>
    <property type="match status" value="1"/>
</dbReference>
<dbReference type="Gene3D" id="3.20.20.450">
    <property type="entry name" value="EAL domain"/>
    <property type="match status" value="1"/>
</dbReference>
<dbReference type="Pfam" id="PF00563">
    <property type="entry name" value="EAL"/>
    <property type="match status" value="1"/>
</dbReference>
<dbReference type="InterPro" id="IPR000160">
    <property type="entry name" value="GGDEF_dom"/>
</dbReference>
<dbReference type="InterPro" id="IPR000014">
    <property type="entry name" value="PAS"/>
</dbReference>
<dbReference type="SUPFAM" id="SSF55073">
    <property type="entry name" value="Nucleotide cyclase"/>
    <property type="match status" value="1"/>
</dbReference>
<name>A0ABD0BXF3_ENTCL</name>
<feature type="domain" description="GGDEF" evidence="6">
    <location>
        <begin position="275"/>
        <end position="407"/>
    </location>
</feature>
<feature type="domain" description="EAL" evidence="5">
    <location>
        <begin position="416"/>
        <end position="668"/>
    </location>
</feature>
<dbReference type="Pfam" id="PF13426">
    <property type="entry name" value="PAS_9"/>
    <property type="match status" value="1"/>
</dbReference>
<keyword evidence="2" id="KW-0973">c-di-GMP</keyword>
<dbReference type="Proteomes" id="UP001050241">
    <property type="component" value="Unassembled WGS sequence"/>
</dbReference>
<dbReference type="InterPro" id="IPR029787">
    <property type="entry name" value="Nucleotide_cyclase"/>
</dbReference>
<evidence type="ECO:0000313" key="8">
    <source>
        <dbReference type="Proteomes" id="UP001050241"/>
    </source>
</evidence>
<evidence type="ECO:0000259" key="6">
    <source>
        <dbReference type="PROSITE" id="PS50887"/>
    </source>
</evidence>
<protein>
    <recommendedName>
        <fullName evidence="1">cyclic-guanylate-specific phosphodiesterase</fullName>
        <ecNumber evidence="1">3.1.4.52</ecNumber>
    </recommendedName>
</protein>
<feature type="domain" description="PAS" evidence="4">
    <location>
        <begin position="119"/>
        <end position="190"/>
    </location>
</feature>
<dbReference type="PROSITE" id="PS50112">
    <property type="entry name" value="PAS"/>
    <property type="match status" value="1"/>
</dbReference>
<evidence type="ECO:0000313" key="7">
    <source>
        <dbReference type="EMBL" id="GJJ84972.1"/>
    </source>
</evidence>
<dbReference type="InterPro" id="IPR035965">
    <property type="entry name" value="PAS-like_dom_sf"/>
</dbReference>
<dbReference type="NCBIfam" id="TIGR00229">
    <property type="entry name" value="sensory_box"/>
    <property type="match status" value="1"/>
</dbReference>
<comment type="caution">
    <text evidence="7">The sequence shown here is derived from an EMBL/GenBank/DDBJ whole genome shotgun (WGS) entry which is preliminary data.</text>
</comment>
<dbReference type="InterPro" id="IPR035919">
    <property type="entry name" value="EAL_sf"/>
</dbReference>
<dbReference type="PANTHER" id="PTHR44757">
    <property type="entry name" value="DIGUANYLATE CYCLASE DGCP"/>
    <property type="match status" value="1"/>
</dbReference>
<dbReference type="SMART" id="SM00091">
    <property type="entry name" value="PAS"/>
    <property type="match status" value="1"/>
</dbReference>
<dbReference type="SMART" id="SM00052">
    <property type="entry name" value="EAL"/>
    <property type="match status" value="1"/>
</dbReference>
<dbReference type="PROSITE" id="PS50887">
    <property type="entry name" value="GGDEF"/>
    <property type="match status" value="1"/>
</dbReference>
<dbReference type="SUPFAM" id="SSF55785">
    <property type="entry name" value="PYP-like sensor domain (PAS domain)"/>
    <property type="match status" value="1"/>
</dbReference>
<dbReference type="GO" id="GO:0071111">
    <property type="term" value="F:cyclic-guanylate-specific phosphodiesterase activity"/>
    <property type="evidence" value="ECO:0007669"/>
    <property type="project" value="UniProtKB-EC"/>
</dbReference>
<dbReference type="PROSITE" id="PS50883">
    <property type="entry name" value="EAL"/>
    <property type="match status" value="1"/>
</dbReference>
<dbReference type="SUPFAM" id="SSF141868">
    <property type="entry name" value="EAL domain-like"/>
    <property type="match status" value="1"/>
</dbReference>
<dbReference type="EMBL" id="BQFY01000025">
    <property type="protein sequence ID" value="GJJ84972.1"/>
    <property type="molecule type" value="Genomic_DNA"/>
</dbReference>
<dbReference type="InterPro" id="IPR043128">
    <property type="entry name" value="Rev_trsase/Diguanyl_cyclase"/>
</dbReference>
<dbReference type="EC" id="3.1.4.52" evidence="1"/>
<dbReference type="FunFam" id="3.20.20.450:FF:000001">
    <property type="entry name" value="Cyclic di-GMP phosphodiesterase yahA"/>
    <property type="match status" value="1"/>
</dbReference>
<gene>
    <name evidence="7" type="ORF">TUM16652_36720</name>
</gene>
<comment type="catalytic activity">
    <reaction evidence="3">
        <text>3',3'-c-di-GMP + H2O = 5'-phosphoguanylyl(3'-&gt;5')guanosine + H(+)</text>
        <dbReference type="Rhea" id="RHEA:24902"/>
        <dbReference type="ChEBI" id="CHEBI:15377"/>
        <dbReference type="ChEBI" id="CHEBI:15378"/>
        <dbReference type="ChEBI" id="CHEBI:58754"/>
        <dbReference type="ChEBI" id="CHEBI:58805"/>
        <dbReference type="EC" id="3.1.4.52"/>
    </reaction>
</comment>
<accession>A0ABD0BXF3</accession>
<dbReference type="CDD" id="cd01948">
    <property type="entry name" value="EAL"/>
    <property type="match status" value="1"/>
</dbReference>
<dbReference type="Pfam" id="PF00990">
    <property type="entry name" value="GGDEF"/>
    <property type="match status" value="1"/>
</dbReference>
<dbReference type="InterPro" id="IPR052155">
    <property type="entry name" value="Biofilm_reg_signaling"/>
</dbReference>
<dbReference type="SMART" id="SM00267">
    <property type="entry name" value="GGDEF"/>
    <property type="match status" value="1"/>
</dbReference>
<dbReference type="Gene3D" id="3.30.450.20">
    <property type="entry name" value="PAS domain"/>
    <property type="match status" value="1"/>
</dbReference>
<evidence type="ECO:0000259" key="5">
    <source>
        <dbReference type="PROSITE" id="PS50883"/>
    </source>
</evidence>